<evidence type="ECO:0000313" key="3">
    <source>
        <dbReference type="Proteomes" id="UP001519460"/>
    </source>
</evidence>
<feature type="non-terminal residue" evidence="2">
    <location>
        <position position="159"/>
    </location>
</feature>
<comment type="caution">
    <text evidence="2">The sequence shown here is derived from an EMBL/GenBank/DDBJ whole genome shotgun (WGS) entry which is preliminary data.</text>
</comment>
<feature type="region of interest" description="Disordered" evidence="1">
    <location>
        <begin position="109"/>
        <end position="159"/>
    </location>
</feature>
<sequence length="159" mass="17432">ETQLAKEAHSILSAGCKTKNKSVSFEEDTMCKLTEEEEGCGGELGRQKVFRETYPTEDHFVGNFSTFKPPPRPQLYEERQRAPQGGVPGEGGEAVHAALRHHNALLRSIREARPPPYQQAVAEEGDKDVEVWSSSSADTSDSGHGGSELDYSVVKVTMN</sequence>
<name>A0ABD0J3N6_9CAEN</name>
<evidence type="ECO:0000313" key="2">
    <source>
        <dbReference type="EMBL" id="KAK7455357.1"/>
    </source>
</evidence>
<accession>A0ABD0J3N6</accession>
<protein>
    <submittedName>
        <fullName evidence="2">Uncharacterized protein</fullName>
    </submittedName>
</protein>
<keyword evidence="3" id="KW-1185">Reference proteome</keyword>
<evidence type="ECO:0000256" key="1">
    <source>
        <dbReference type="SAM" id="MobiDB-lite"/>
    </source>
</evidence>
<organism evidence="2 3">
    <name type="scientific">Batillaria attramentaria</name>
    <dbReference type="NCBI Taxonomy" id="370345"/>
    <lineage>
        <taxon>Eukaryota</taxon>
        <taxon>Metazoa</taxon>
        <taxon>Spiralia</taxon>
        <taxon>Lophotrochozoa</taxon>
        <taxon>Mollusca</taxon>
        <taxon>Gastropoda</taxon>
        <taxon>Caenogastropoda</taxon>
        <taxon>Sorbeoconcha</taxon>
        <taxon>Cerithioidea</taxon>
        <taxon>Batillariidae</taxon>
        <taxon>Batillaria</taxon>
    </lineage>
</organism>
<proteinExistence type="predicted"/>
<gene>
    <name evidence="2" type="ORF">BaRGS_00039478</name>
</gene>
<feature type="non-terminal residue" evidence="2">
    <location>
        <position position="1"/>
    </location>
</feature>
<reference evidence="2 3" key="1">
    <citation type="journal article" date="2023" name="Sci. Data">
        <title>Genome assembly of the Korean intertidal mud-creeper Batillaria attramentaria.</title>
        <authorList>
            <person name="Patra A.K."/>
            <person name="Ho P.T."/>
            <person name="Jun S."/>
            <person name="Lee S.J."/>
            <person name="Kim Y."/>
            <person name="Won Y.J."/>
        </authorList>
    </citation>
    <scope>NUCLEOTIDE SEQUENCE [LARGE SCALE GENOMIC DNA]</scope>
    <source>
        <strain evidence="2">Wonlab-2016</strain>
    </source>
</reference>
<dbReference type="AlphaFoldDB" id="A0ABD0J3N6"/>
<dbReference type="EMBL" id="JACVVK020000692">
    <property type="protein sequence ID" value="KAK7455357.1"/>
    <property type="molecule type" value="Genomic_DNA"/>
</dbReference>
<feature type="compositionally biased region" description="Low complexity" evidence="1">
    <location>
        <begin position="133"/>
        <end position="142"/>
    </location>
</feature>
<dbReference type="Proteomes" id="UP001519460">
    <property type="component" value="Unassembled WGS sequence"/>
</dbReference>
<feature type="region of interest" description="Disordered" evidence="1">
    <location>
        <begin position="60"/>
        <end position="92"/>
    </location>
</feature>